<gene>
    <name evidence="9" type="primary">rfbB</name>
    <name evidence="9" type="ORF">HOP12_10160</name>
</gene>
<organism evidence="9 10">
    <name type="scientific">Eiseniibacteriota bacterium</name>
    <dbReference type="NCBI Taxonomy" id="2212470"/>
    <lineage>
        <taxon>Bacteria</taxon>
        <taxon>Candidatus Eiseniibacteriota</taxon>
    </lineage>
</organism>
<dbReference type="AlphaFoldDB" id="A0A849ST10"/>
<keyword evidence="5" id="KW-0520">NAD</keyword>
<dbReference type="SUPFAM" id="SSF51735">
    <property type="entry name" value="NAD(P)-binding Rossmann-fold domains"/>
    <property type="match status" value="1"/>
</dbReference>
<dbReference type="InterPro" id="IPR036291">
    <property type="entry name" value="NAD(P)-bd_dom_sf"/>
</dbReference>
<comment type="caution">
    <text evidence="9">The sequence shown here is derived from an EMBL/GenBank/DDBJ whole genome shotgun (WGS) entry which is preliminary data.</text>
</comment>
<dbReference type="CDD" id="cd05246">
    <property type="entry name" value="dTDP_GD_SDR_e"/>
    <property type="match status" value="1"/>
</dbReference>
<keyword evidence="6 7" id="KW-0456">Lyase</keyword>
<dbReference type="InterPro" id="IPR005888">
    <property type="entry name" value="dTDP_Gluc_deHydtase"/>
</dbReference>
<protein>
    <recommendedName>
        <fullName evidence="4 7">dTDP-glucose 4,6-dehydratase</fullName>
        <ecNumber evidence="4 7">4.2.1.46</ecNumber>
    </recommendedName>
</protein>
<name>A0A849ST10_UNCEI</name>
<evidence type="ECO:0000256" key="5">
    <source>
        <dbReference type="ARBA" id="ARBA00023027"/>
    </source>
</evidence>
<comment type="cofactor">
    <cofactor evidence="2 7">
        <name>NAD(+)</name>
        <dbReference type="ChEBI" id="CHEBI:57540"/>
    </cofactor>
</comment>
<evidence type="ECO:0000256" key="6">
    <source>
        <dbReference type="ARBA" id="ARBA00023239"/>
    </source>
</evidence>
<dbReference type="PANTHER" id="PTHR43000">
    <property type="entry name" value="DTDP-D-GLUCOSE 4,6-DEHYDRATASE-RELATED"/>
    <property type="match status" value="1"/>
</dbReference>
<feature type="domain" description="NAD(P)-binding" evidence="8">
    <location>
        <begin position="10"/>
        <end position="309"/>
    </location>
</feature>
<dbReference type="Proteomes" id="UP000580839">
    <property type="component" value="Unassembled WGS sequence"/>
</dbReference>
<evidence type="ECO:0000256" key="1">
    <source>
        <dbReference type="ARBA" id="ARBA00001539"/>
    </source>
</evidence>
<evidence type="ECO:0000313" key="10">
    <source>
        <dbReference type="Proteomes" id="UP000580839"/>
    </source>
</evidence>
<dbReference type="Pfam" id="PF16363">
    <property type="entry name" value="GDP_Man_Dehyd"/>
    <property type="match status" value="1"/>
</dbReference>
<dbReference type="EMBL" id="JABFRW010000128">
    <property type="protein sequence ID" value="NOT34520.1"/>
    <property type="molecule type" value="Genomic_DNA"/>
</dbReference>
<evidence type="ECO:0000256" key="2">
    <source>
        <dbReference type="ARBA" id="ARBA00001911"/>
    </source>
</evidence>
<evidence type="ECO:0000256" key="4">
    <source>
        <dbReference type="ARBA" id="ARBA00011990"/>
    </source>
</evidence>
<sequence>MNTLDGARVLVTGGAGFIGSNFVRHVLERFSRTHLVVLDALTYAGRRENLSGLPEASITFVHGDIREAADVAGAMARCDYVINFAAESHVDRSIEAAGEFIRTDVHGVFVLAEEARKVGVRRFVQVSTDEVYGEVLDGHSTEDWPLNPRSPYAASKAGGDRLAYAYFCTYGLPVVVTRCSNNYGPRQYPEKLVPLFVTNAIEGQPLPVYGSGLNRRDWLHVEDHCAALVTCLLQDGIDGETFNIGAQHELDVLTITDTILRLLDKPRTLIRHVEDRPGHDRRYAVDSTKFTRATGWKPTISFDDGIRETVEWYAANESWWRPIKNGEFRAYYERMYGHRKVLKEVVE</sequence>
<dbReference type="GO" id="GO:0008460">
    <property type="term" value="F:dTDP-glucose 4,6-dehydratase activity"/>
    <property type="evidence" value="ECO:0007669"/>
    <property type="project" value="UniProtKB-EC"/>
</dbReference>
<accession>A0A849ST10</accession>
<comment type="similarity">
    <text evidence="3 7">Belongs to the NAD(P)-dependent epimerase/dehydratase family. dTDP-glucose dehydratase subfamily.</text>
</comment>
<evidence type="ECO:0000259" key="8">
    <source>
        <dbReference type="Pfam" id="PF16363"/>
    </source>
</evidence>
<evidence type="ECO:0000256" key="3">
    <source>
        <dbReference type="ARBA" id="ARBA00008178"/>
    </source>
</evidence>
<dbReference type="EC" id="4.2.1.46" evidence="4 7"/>
<dbReference type="Gene3D" id="3.40.50.720">
    <property type="entry name" value="NAD(P)-binding Rossmann-like Domain"/>
    <property type="match status" value="1"/>
</dbReference>
<reference evidence="9 10" key="1">
    <citation type="submission" date="2020-04" db="EMBL/GenBank/DDBJ databases">
        <title>Metagenomic profiling of ammonia- and methane-oxidizing microorganisms in a Dutch drinking water treatment plant.</title>
        <authorList>
            <person name="Poghosyan L."/>
            <person name="Leucker S."/>
        </authorList>
    </citation>
    <scope>NUCLEOTIDE SEQUENCE [LARGE SCALE GENOMIC DNA]</scope>
    <source>
        <strain evidence="9">S-RSF-IL-03</strain>
    </source>
</reference>
<dbReference type="InterPro" id="IPR016040">
    <property type="entry name" value="NAD(P)-bd_dom"/>
</dbReference>
<evidence type="ECO:0000313" key="9">
    <source>
        <dbReference type="EMBL" id="NOT34520.1"/>
    </source>
</evidence>
<evidence type="ECO:0000256" key="7">
    <source>
        <dbReference type="RuleBase" id="RU004473"/>
    </source>
</evidence>
<dbReference type="Gene3D" id="3.90.25.10">
    <property type="entry name" value="UDP-galactose 4-epimerase, domain 1"/>
    <property type="match status" value="1"/>
</dbReference>
<dbReference type="NCBIfam" id="TIGR01181">
    <property type="entry name" value="dTDP_gluc_dehyt"/>
    <property type="match status" value="1"/>
</dbReference>
<dbReference type="GO" id="GO:0009225">
    <property type="term" value="P:nucleotide-sugar metabolic process"/>
    <property type="evidence" value="ECO:0007669"/>
    <property type="project" value="InterPro"/>
</dbReference>
<comment type="catalytic activity">
    <reaction evidence="1 7">
        <text>dTDP-alpha-D-glucose = dTDP-4-dehydro-6-deoxy-alpha-D-glucose + H2O</text>
        <dbReference type="Rhea" id="RHEA:17221"/>
        <dbReference type="ChEBI" id="CHEBI:15377"/>
        <dbReference type="ChEBI" id="CHEBI:57477"/>
        <dbReference type="ChEBI" id="CHEBI:57649"/>
        <dbReference type="EC" id="4.2.1.46"/>
    </reaction>
</comment>
<proteinExistence type="inferred from homology"/>